<dbReference type="Gene3D" id="6.10.340.10">
    <property type="match status" value="1"/>
</dbReference>
<dbReference type="Gene3D" id="3.30.565.10">
    <property type="entry name" value="Histidine kinase-like ATPase, C-terminal domain"/>
    <property type="match status" value="1"/>
</dbReference>
<dbReference type="InterPro" id="IPR003594">
    <property type="entry name" value="HATPase_dom"/>
</dbReference>
<dbReference type="PANTHER" id="PTHR45436:SF5">
    <property type="entry name" value="SENSOR HISTIDINE KINASE TRCS"/>
    <property type="match status" value="1"/>
</dbReference>
<keyword evidence="16" id="KW-1185">Reference proteome</keyword>
<dbReference type="InterPro" id="IPR004358">
    <property type="entry name" value="Sig_transdc_His_kin-like_C"/>
</dbReference>
<evidence type="ECO:0000256" key="6">
    <source>
        <dbReference type="ARBA" id="ARBA00022692"/>
    </source>
</evidence>
<dbReference type="SMART" id="SM00304">
    <property type="entry name" value="HAMP"/>
    <property type="match status" value="1"/>
</dbReference>
<evidence type="ECO:0000256" key="3">
    <source>
        <dbReference type="ARBA" id="ARBA00012438"/>
    </source>
</evidence>
<dbReference type="SUPFAM" id="SSF158472">
    <property type="entry name" value="HAMP domain-like"/>
    <property type="match status" value="1"/>
</dbReference>
<dbReference type="PANTHER" id="PTHR45436">
    <property type="entry name" value="SENSOR HISTIDINE KINASE YKOH"/>
    <property type="match status" value="1"/>
</dbReference>
<dbReference type="InterPro" id="IPR036097">
    <property type="entry name" value="HisK_dim/P_sf"/>
</dbReference>
<feature type="transmembrane region" description="Helical" evidence="11">
    <location>
        <begin position="174"/>
        <end position="194"/>
    </location>
</feature>
<dbReference type="SMART" id="SM00387">
    <property type="entry name" value="HATPase_c"/>
    <property type="match status" value="1"/>
</dbReference>
<dbReference type="InterPro" id="IPR003660">
    <property type="entry name" value="HAMP_dom"/>
</dbReference>
<dbReference type="CDD" id="cd00082">
    <property type="entry name" value="HisKA"/>
    <property type="match status" value="1"/>
</dbReference>
<comment type="subcellular location">
    <subcellularLocation>
        <location evidence="2">Cell membrane</location>
    </subcellularLocation>
</comment>
<evidence type="ECO:0000259" key="14">
    <source>
        <dbReference type="PROSITE" id="PS50885"/>
    </source>
</evidence>
<dbReference type="InterPro" id="IPR036890">
    <property type="entry name" value="HATPase_C_sf"/>
</dbReference>
<keyword evidence="10 11" id="KW-0472">Membrane</keyword>
<dbReference type="CDD" id="cd00075">
    <property type="entry name" value="HATPase"/>
    <property type="match status" value="1"/>
</dbReference>
<feature type="chain" id="PRO_5046501887" description="histidine kinase" evidence="12">
    <location>
        <begin position="25"/>
        <end position="476"/>
    </location>
</feature>
<feature type="domain" description="Histidine kinase" evidence="13">
    <location>
        <begin position="258"/>
        <end position="467"/>
    </location>
</feature>
<comment type="caution">
    <text evidence="15">The sequence shown here is derived from an EMBL/GenBank/DDBJ whole genome shotgun (WGS) entry which is preliminary data.</text>
</comment>
<protein>
    <recommendedName>
        <fullName evidence="3">histidine kinase</fullName>
        <ecNumber evidence="3">2.7.13.3</ecNumber>
    </recommendedName>
</protein>
<comment type="catalytic activity">
    <reaction evidence="1">
        <text>ATP + protein L-histidine = ADP + protein N-phospho-L-histidine.</text>
        <dbReference type="EC" id="2.7.13.3"/>
    </reaction>
</comment>
<name>A0ABS0NQH0_9ACTN</name>
<evidence type="ECO:0000256" key="8">
    <source>
        <dbReference type="ARBA" id="ARBA00022989"/>
    </source>
</evidence>
<feature type="domain" description="HAMP" evidence="14">
    <location>
        <begin position="191"/>
        <end position="243"/>
    </location>
</feature>
<dbReference type="CDD" id="cd06225">
    <property type="entry name" value="HAMP"/>
    <property type="match status" value="1"/>
</dbReference>
<dbReference type="InterPro" id="IPR050428">
    <property type="entry name" value="TCS_sensor_his_kinase"/>
</dbReference>
<evidence type="ECO:0000256" key="11">
    <source>
        <dbReference type="SAM" id="Phobius"/>
    </source>
</evidence>
<keyword evidence="12" id="KW-0732">Signal</keyword>
<dbReference type="InterPro" id="IPR005467">
    <property type="entry name" value="His_kinase_dom"/>
</dbReference>
<dbReference type="Gene3D" id="1.10.287.130">
    <property type="match status" value="1"/>
</dbReference>
<dbReference type="GO" id="GO:0016301">
    <property type="term" value="F:kinase activity"/>
    <property type="evidence" value="ECO:0007669"/>
    <property type="project" value="UniProtKB-KW"/>
</dbReference>
<accession>A0ABS0NQH0</accession>
<dbReference type="Pfam" id="PF02518">
    <property type="entry name" value="HATPase_c"/>
    <property type="match status" value="1"/>
</dbReference>
<keyword evidence="7 15" id="KW-0418">Kinase</keyword>
<reference evidence="15 16" key="1">
    <citation type="submission" date="2020-09" db="EMBL/GenBank/DDBJ databases">
        <title>Biosynthesis of the nuclear factor of activated T cells inhibitor NFAT-133 and its congeners in Streptomyces pactum.</title>
        <authorList>
            <person name="Zhou W."/>
            <person name="Posri P."/>
            <person name="Abugrain M.E."/>
            <person name="Weisberg A.J."/>
            <person name="Chang J.H."/>
            <person name="Mahmud T."/>
        </authorList>
    </citation>
    <scope>NUCLEOTIDE SEQUENCE [LARGE SCALE GENOMIC DNA]</scope>
    <source>
        <strain evidence="15 16">ATCC 27456</strain>
    </source>
</reference>
<dbReference type="Proteomes" id="UP000807371">
    <property type="component" value="Unassembled WGS sequence"/>
</dbReference>
<keyword evidence="9" id="KW-0902">Two-component regulatory system</keyword>
<evidence type="ECO:0000256" key="12">
    <source>
        <dbReference type="SAM" id="SignalP"/>
    </source>
</evidence>
<dbReference type="PROSITE" id="PS50885">
    <property type="entry name" value="HAMP"/>
    <property type="match status" value="1"/>
</dbReference>
<evidence type="ECO:0000256" key="10">
    <source>
        <dbReference type="ARBA" id="ARBA00023136"/>
    </source>
</evidence>
<keyword evidence="8 11" id="KW-1133">Transmembrane helix</keyword>
<keyword evidence="4" id="KW-0597">Phosphoprotein</keyword>
<gene>
    <name evidence="15" type="ORF">IHE55_22805</name>
</gene>
<evidence type="ECO:0000256" key="4">
    <source>
        <dbReference type="ARBA" id="ARBA00022553"/>
    </source>
</evidence>
<evidence type="ECO:0000313" key="16">
    <source>
        <dbReference type="Proteomes" id="UP000807371"/>
    </source>
</evidence>
<dbReference type="Pfam" id="PF00512">
    <property type="entry name" value="HisKA"/>
    <property type="match status" value="1"/>
</dbReference>
<keyword evidence="6 11" id="KW-0812">Transmembrane</keyword>
<evidence type="ECO:0000256" key="9">
    <source>
        <dbReference type="ARBA" id="ARBA00023012"/>
    </source>
</evidence>
<dbReference type="SUPFAM" id="SSF55874">
    <property type="entry name" value="ATPase domain of HSP90 chaperone/DNA topoisomerase II/histidine kinase"/>
    <property type="match status" value="1"/>
</dbReference>
<evidence type="ECO:0000259" key="13">
    <source>
        <dbReference type="PROSITE" id="PS50109"/>
    </source>
</evidence>
<evidence type="ECO:0000313" key="15">
    <source>
        <dbReference type="EMBL" id="MBH5337437.1"/>
    </source>
</evidence>
<sequence>MRLGGLRTRLLVAFVLVSLLSAGAATALAYREARTAIVHRAQNAALEEFRDQVEEVARHTEVPPDGPALTRFAEDVADGLRDGVVVARYHDRTASSDPAADQTRVTAELRATVRSDNRLAFQRVEHAGRPWLVAGTPVVYDRARHASGLEVFAIVSLEPEQQDTAALLRTVRDGVLPVVGVAAVLALLAARTVLRPVRDLGRATRNLADGELTTRVTVTGRDELADLARTFNHTADALQTSVAELREQEATARRFVADVSHELRTPLAAMTMVCTVLDEDADQLPPDTAQAARTVSTETAKLAKLVEDLIEISRFDAGAAALTPHETDLADAVRGTLAARGWTGRVHAELPPGVRARVDRRRLDVVVANLVGNALRHGAPPVTVVLTATGEELSLAVSDRGPGLPPEAARHVFDRFYKADTARTRSEGSGLGMAIALENARLHGGTIEVADRPDGGAVFTLRLPRRRGARCGEDDA</sequence>
<dbReference type="InterPro" id="IPR003661">
    <property type="entry name" value="HisK_dim/P_dom"/>
</dbReference>
<dbReference type="EMBL" id="JACYXC010000001">
    <property type="protein sequence ID" value="MBH5337437.1"/>
    <property type="molecule type" value="Genomic_DNA"/>
</dbReference>
<proteinExistence type="predicted"/>
<dbReference type="Pfam" id="PF00672">
    <property type="entry name" value="HAMP"/>
    <property type="match status" value="1"/>
</dbReference>
<dbReference type="PRINTS" id="PR00344">
    <property type="entry name" value="BCTRLSENSOR"/>
</dbReference>
<feature type="signal peptide" evidence="12">
    <location>
        <begin position="1"/>
        <end position="24"/>
    </location>
</feature>
<dbReference type="EC" id="2.7.13.3" evidence="3"/>
<dbReference type="SMART" id="SM00388">
    <property type="entry name" value="HisKA"/>
    <property type="match status" value="1"/>
</dbReference>
<evidence type="ECO:0000256" key="7">
    <source>
        <dbReference type="ARBA" id="ARBA00022777"/>
    </source>
</evidence>
<dbReference type="PROSITE" id="PS50109">
    <property type="entry name" value="HIS_KIN"/>
    <property type="match status" value="1"/>
</dbReference>
<keyword evidence="5" id="KW-0808">Transferase</keyword>
<evidence type="ECO:0000256" key="5">
    <source>
        <dbReference type="ARBA" id="ARBA00022679"/>
    </source>
</evidence>
<evidence type="ECO:0000256" key="2">
    <source>
        <dbReference type="ARBA" id="ARBA00004236"/>
    </source>
</evidence>
<organism evidence="15 16">
    <name type="scientific">Streptomyces pactum</name>
    <dbReference type="NCBI Taxonomy" id="68249"/>
    <lineage>
        <taxon>Bacteria</taxon>
        <taxon>Bacillati</taxon>
        <taxon>Actinomycetota</taxon>
        <taxon>Actinomycetes</taxon>
        <taxon>Kitasatosporales</taxon>
        <taxon>Streptomycetaceae</taxon>
        <taxon>Streptomyces</taxon>
    </lineage>
</organism>
<dbReference type="SUPFAM" id="SSF47384">
    <property type="entry name" value="Homodimeric domain of signal transducing histidine kinase"/>
    <property type="match status" value="1"/>
</dbReference>
<evidence type="ECO:0000256" key="1">
    <source>
        <dbReference type="ARBA" id="ARBA00000085"/>
    </source>
</evidence>